<dbReference type="Gene3D" id="3.40.50.300">
    <property type="entry name" value="P-loop containing nucleotide triphosphate hydrolases"/>
    <property type="match status" value="1"/>
</dbReference>
<evidence type="ECO:0000256" key="4">
    <source>
        <dbReference type="SAM" id="MobiDB-lite"/>
    </source>
</evidence>
<evidence type="ECO:0000313" key="6">
    <source>
        <dbReference type="EMBL" id="KAJ7748223.1"/>
    </source>
</evidence>
<feature type="domain" description="Helicase C-terminal" evidence="5">
    <location>
        <begin position="1115"/>
        <end position="1265"/>
    </location>
</feature>
<gene>
    <name evidence="6" type="ORF">DFH07DRAFT_1036726</name>
</gene>
<feature type="compositionally biased region" description="Basic and acidic residues" evidence="4">
    <location>
        <begin position="671"/>
        <end position="704"/>
    </location>
</feature>
<organism evidence="6 7">
    <name type="scientific">Mycena maculata</name>
    <dbReference type="NCBI Taxonomy" id="230809"/>
    <lineage>
        <taxon>Eukaryota</taxon>
        <taxon>Fungi</taxon>
        <taxon>Dikarya</taxon>
        <taxon>Basidiomycota</taxon>
        <taxon>Agaricomycotina</taxon>
        <taxon>Agaricomycetes</taxon>
        <taxon>Agaricomycetidae</taxon>
        <taxon>Agaricales</taxon>
        <taxon>Marasmiineae</taxon>
        <taxon>Mycenaceae</taxon>
        <taxon>Mycena</taxon>
    </lineage>
</organism>
<comment type="caution">
    <text evidence="6">The sequence shown here is derived from an EMBL/GenBank/DDBJ whole genome shotgun (WGS) entry which is preliminary data.</text>
</comment>
<feature type="compositionally biased region" description="Gly residues" evidence="4">
    <location>
        <begin position="1421"/>
        <end position="1432"/>
    </location>
</feature>
<proteinExistence type="predicted"/>
<dbReference type="Gene3D" id="3.40.50.10810">
    <property type="entry name" value="Tandem AAA-ATPase domain"/>
    <property type="match status" value="1"/>
</dbReference>
<evidence type="ECO:0000256" key="3">
    <source>
        <dbReference type="ARBA" id="ARBA00022840"/>
    </source>
</evidence>
<dbReference type="SMART" id="SM00487">
    <property type="entry name" value="DEXDc"/>
    <property type="match status" value="1"/>
</dbReference>
<evidence type="ECO:0000256" key="2">
    <source>
        <dbReference type="ARBA" id="ARBA00022801"/>
    </source>
</evidence>
<feature type="compositionally biased region" description="Basic residues" evidence="4">
    <location>
        <begin position="1335"/>
        <end position="1344"/>
    </location>
</feature>
<feature type="region of interest" description="Disordered" evidence="4">
    <location>
        <begin position="1"/>
        <end position="61"/>
    </location>
</feature>
<dbReference type="SMART" id="SM00490">
    <property type="entry name" value="HELICc"/>
    <property type="match status" value="1"/>
</dbReference>
<dbReference type="InterPro" id="IPR027417">
    <property type="entry name" value="P-loop_NTPase"/>
</dbReference>
<dbReference type="GO" id="GO:0006281">
    <property type="term" value="P:DNA repair"/>
    <property type="evidence" value="ECO:0007669"/>
    <property type="project" value="TreeGrafter"/>
</dbReference>
<evidence type="ECO:0000313" key="7">
    <source>
        <dbReference type="Proteomes" id="UP001215280"/>
    </source>
</evidence>
<sequence length="1563" mass="170191">MPPRASTSKKAGKAAAKGSTQAAKPDPKKTPSQPRKRAKKSAKAVPSDDESEESDDDEKSLIDTTESFKQKYPDYARPPEGIAFLLHALIGLQHRPIWTSYDPEGGEPFVPSWLAQLYAVGLPPLWLPEPPPAWRERLGAHWDDLRDAFTDSDGTFTIKRLQRFEWTSSESLIMLAIQVAKHGKDWATAFDSIVSEASSPVNAFPDTFQVKNYLHLHDASARQVYAAPSFAPNRQRGEWVPKHTIDDQRRTFFVDTLGANSMDASGPSKGLRMWWDHTISRILEAAKMQKNRAQKSLQTRIAAVDKVLGEDFLFGSEVAAASFSVSLCRRVLKHLHGCLAGLAWDILDPKDVEELSKELPDVTPNTLKAWWGNLSDAAKRHERTACYVGWMAGMMKEQGARSEIKTDIHEEVGKEIELAEYAQQGYARGLALAANWPQLYAEQVARLHQQDVAVFEEELLTYTAKWQGREVRNKLTTSDLDVIRGKDPRTLINNYLASGDLGVERFTSLTLEQLDGVLGTIGLRPPVLRQHVAPDARAYKADASDVDIPGVTKPFALHPHQAEGIAALLAPVINMDPGRKSQWDDNTEGQVVGLLAMKQGWCHVPGTNLADGVGLGKTIEIIGVIAEYITLRNFVETCPSDQWPQILTEIPPPPEPHAETPDGAETPADGAVEKAAEGAEKPADGEVEKPADGAEKPVAHEGEKPTGGQAEEPVARPKPRFGVVTGFPDAPHIIVVPVSLLAQWETQIRRLFVHGAITLIVVPSAQSKWAEAMAQAEGKALHRVIILIAITTLARMAKFSIVSAPVRATVRRDRAPVDNVYRYSYATCYIDEAHFLRNGGAQWQAALTLASIAMLKIAGTATPIVEGLHDILNLARLIRPPGLTWTVDCAITSQLELLKKIKARGTAKRDAEAVIFMESTTTTAALTAKTAEQGGANDADTIEQQLESTRRSVVRRLQNVMLGSTVRRTGESKGRGGELITLALPPLTVVHVALNLTLEEEDGADSLVTAKDEMQVTARIEGGTKRIMDTFYNEARKYTSFPPGTRSSLITLETWKDSKQPISKLAHLGDLIVAILTRGPENVVPESLHRSQTAIVDEVTLGLDDVRKDDYMPRCLPALPEPTAEKPREKIIVFTLLTLYHRQMASWLTSLGLKVVVVNSQTSARTRNEVIQKFGESEAHVLLISNIGGTGLNLTFARTVILYDVNWSGVQAEQIYGRIHREGQLFTTFAFQLVARQTVDVLLAMISLKKSEIGAEYITPERSEAAYKALSLAAVNDAEELEEGEDDGEIGTEDEEIIEELTETLDRVKEEKKAERKAAKEAAKEAEAAEAPAKAKGRKKGKKVTSRETIEEAESEEETTVAKKGKGKASTEETTVAKKGKGKASTAPPPKKKRNRSPSTSGEDTPPPVRPKRLKKTTPGEGAGGGDNGEGDGMLTWPAPPNKGTSPGEGGAKAGEGAEREADNGGSGETPKTTPKPPANADVNKGSEGEQDGTDAPPPKRQKKLQKPARTEAPDNEAGPSTKPHGKSAGAVAKPPAKSRKRKADTPPEETPAQEARARRKRG</sequence>
<dbReference type="SUPFAM" id="SSF52540">
    <property type="entry name" value="P-loop containing nucleoside triphosphate hydrolases"/>
    <property type="match status" value="2"/>
</dbReference>
<reference evidence="6" key="1">
    <citation type="submission" date="2023-03" db="EMBL/GenBank/DDBJ databases">
        <title>Massive genome expansion in bonnet fungi (Mycena s.s.) driven by repeated elements and novel gene families across ecological guilds.</title>
        <authorList>
            <consortium name="Lawrence Berkeley National Laboratory"/>
            <person name="Harder C.B."/>
            <person name="Miyauchi S."/>
            <person name="Viragh M."/>
            <person name="Kuo A."/>
            <person name="Thoen E."/>
            <person name="Andreopoulos B."/>
            <person name="Lu D."/>
            <person name="Skrede I."/>
            <person name="Drula E."/>
            <person name="Henrissat B."/>
            <person name="Morin E."/>
            <person name="Kohler A."/>
            <person name="Barry K."/>
            <person name="LaButti K."/>
            <person name="Morin E."/>
            <person name="Salamov A."/>
            <person name="Lipzen A."/>
            <person name="Mereny Z."/>
            <person name="Hegedus B."/>
            <person name="Baldrian P."/>
            <person name="Stursova M."/>
            <person name="Weitz H."/>
            <person name="Taylor A."/>
            <person name="Grigoriev I.V."/>
            <person name="Nagy L.G."/>
            <person name="Martin F."/>
            <person name="Kauserud H."/>
        </authorList>
    </citation>
    <scope>NUCLEOTIDE SEQUENCE</scope>
    <source>
        <strain evidence="6">CBHHK188m</strain>
    </source>
</reference>
<dbReference type="InterPro" id="IPR049730">
    <property type="entry name" value="SNF2/RAD54-like_C"/>
</dbReference>
<dbReference type="PROSITE" id="PS51194">
    <property type="entry name" value="HELICASE_CTER"/>
    <property type="match status" value="1"/>
</dbReference>
<dbReference type="GO" id="GO:0016787">
    <property type="term" value="F:hydrolase activity"/>
    <property type="evidence" value="ECO:0007669"/>
    <property type="project" value="UniProtKB-KW"/>
</dbReference>
<keyword evidence="7" id="KW-1185">Reference proteome</keyword>
<feature type="compositionally biased region" description="Acidic residues" evidence="4">
    <location>
        <begin position="47"/>
        <end position="58"/>
    </location>
</feature>
<dbReference type="EMBL" id="JARJLG010000091">
    <property type="protein sequence ID" value="KAJ7748223.1"/>
    <property type="molecule type" value="Genomic_DNA"/>
</dbReference>
<dbReference type="CDD" id="cd18793">
    <property type="entry name" value="SF2_C_SNF"/>
    <property type="match status" value="1"/>
</dbReference>
<dbReference type="InterPro" id="IPR038718">
    <property type="entry name" value="SNF2-like_sf"/>
</dbReference>
<evidence type="ECO:0000256" key="1">
    <source>
        <dbReference type="ARBA" id="ARBA00022741"/>
    </source>
</evidence>
<dbReference type="GO" id="GO:0005634">
    <property type="term" value="C:nucleus"/>
    <property type="evidence" value="ECO:0007669"/>
    <property type="project" value="TreeGrafter"/>
</dbReference>
<dbReference type="Proteomes" id="UP001215280">
    <property type="component" value="Unassembled WGS sequence"/>
</dbReference>
<feature type="region of interest" description="Disordered" evidence="4">
    <location>
        <begin position="647"/>
        <end position="714"/>
    </location>
</feature>
<dbReference type="Pfam" id="PF00176">
    <property type="entry name" value="SNF2-rel_dom"/>
    <property type="match status" value="1"/>
</dbReference>
<name>A0AAD7IQA8_9AGAR</name>
<keyword evidence="1" id="KW-0547">Nucleotide-binding</keyword>
<dbReference type="InterPro" id="IPR000330">
    <property type="entry name" value="SNF2_N"/>
</dbReference>
<feature type="compositionally biased region" description="Low complexity" evidence="4">
    <location>
        <begin position="1"/>
        <end position="24"/>
    </location>
</feature>
<evidence type="ECO:0000259" key="5">
    <source>
        <dbReference type="PROSITE" id="PS51194"/>
    </source>
</evidence>
<dbReference type="PANTHER" id="PTHR45626">
    <property type="entry name" value="TRANSCRIPTION TERMINATION FACTOR 2-RELATED"/>
    <property type="match status" value="1"/>
</dbReference>
<keyword evidence="3" id="KW-0067">ATP-binding</keyword>
<accession>A0AAD7IQA8</accession>
<dbReference type="GO" id="GO:0005524">
    <property type="term" value="F:ATP binding"/>
    <property type="evidence" value="ECO:0007669"/>
    <property type="project" value="UniProtKB-KW"/>
</dbReference>
<dbReference type="GO" id="GO:0008094">
    <property type="term" value="F:ATP-dependent activity, acting on DNA"/>
    <property type="evidence" value="ECO:0007669"/>
    <property type="project" value="TreeGrafter"/>
</dbReference>
<dbReference type="InterPro" id="IPR050628">
    <property type="entry name" value="SNF2_RAD54_helicase_TF"/>
</dbReference>
<dbReference type="InterPro" id="IPR014001">
    <property type="entry name" value="Helicase_ATP-bd"/>
</dbReference>
<feature type="region of interest" description="Disordered" evidence="4">
    <location>
        <begin position="1319"/>
        <end position="1563"/>
    </location>
</feature>
<keyword evidence="2 6" id="KW-0378">Hydrolase</keyword>
<protein>
    <submittedName>
        <fullName evidence="6">P-loop containing nucleoside triphosphate hydrolase protein</fullName>
    </submittedName>
</protein>
<dbReference type="Pfam" id="PF00271">
    <property type="entry name" value="Helicase_C"/>
    <property type="match status" value="1"/>
</dbReference>
<dbReference type="InterPro" id="IPR001650">
    <property type="entry name" value="Helicase_C-like"/>
</dbReference>